<evidence type="ECO:0000256" key="4">
    <source>
        <dbReference type="SAM" id="Phobius"/>
    </source>
</evidence>
<feature type="compositionally biased region" description="Basic and acidic residues" evidence="3">
    <location>
        <begin position="473"/>
        <end position="484"/>
    </location>
</feature>
<dbReference type="RefSeq" id="XP_066631981.1">
    <property type="nucleotide sequence ID" value="XM_066777886.1"/>
</dbReference>
<evidence type="ECO:0000256" key="3">
    <source>
        <dbReference type="SAM" id="MobiDB-lite"/>
    </source>
</evidence>
<feature type="transmembrane region" description="Helical" evidence="4">
    <location>
        <begin position="67"/>
        <end position="88"/>
    </location>
</feature>
<feature type="transmembrane region" description="Helical" evidence="4">
    <location>
        <begin position="95"/>
        <end position="113"/>
    </location>
</feature>
<feature type="region of interest" description="Disordered" evidence="3">
    <location>
        <begin position="461"/>
        <end position="484"/>
    </location>
</feature>
<dbReference type="GeneID" id="92010542"/>
<evidence type="ECO:0008006" key="7">
    <source>
        <dbReference type="Google" id="ProtNLM"/>
    </source>
</evidence>
<keyword evidence="4" id="KW-0812">Transmembrane</keyword>
<feature type="transmembrane region" description="Helical" evidence="4">
    <location>
        <begin position="158"/>
        <end position="176"/>
    </location>
</feature>
<dbReference type="SUPFAM" id="SSF103473">
    <property type="entry name" value="MFS general substrate transporter"/>
    <property type="match status" value="1"/>
</dbReference>
<comment type="caution">
    <text evidence="5">The sequence shown here is derived from an EMBL/GenBank/DDBJ whole genome shotgun (WGS) entry which is preliminary data.</text>
</comment>
<name>A0ABR3CEB7_9PEZI</name>
<feature type="transmembrane region" description="Helical" evidence="4">
    <location>
        <begin position="347"/>
        <end position="369"/>
    </location>
</feature>
<keyword evidence="4" id="KW-0472">Membrane</keyword>
<accession>A0ABR3CEB7</accession>
<keyword evidence="4" id="KW-1133">Transmembrane helix</keyword>
<comment type="subcellular location">
    <subcellularLocation>
        <location evidence="1">Cell inner membrane</location>
        <topology evidence="1">Multi-pass membrane protein</topology>
    </subcellularLocation>
</comment>
<evidence type="ECO:0000313" key="6">
    <source>
        <dbReference type="Proteomes" id="UP001430584"/>
    </source>
</evidence>
<evidence type="ECO:0000256" key="1">
    <source>
        <dbReference type="ARBA" id="ARBA00004429"/>
    </source>
</evidence>
<gene>
    <name evidence="5" type="ORF">SLS55_006457</name>
</gene>
<dbReference type="PANTHER" id="PTHR43702:SF5">
    <property type="entry name" value="MAJOR FACILITATOR SUPERFAMILY (MFS) PROFILE DOMAIN-CONTAINING PROTEIN"/>
    <property type="match status" value="1"/>
</dbReference>
<dbReference type="InterPro" id="IPR050375">
    <property type="entry name" value="MFS_TsgA-like"/>
</dbReference>
<dbReference type="PANTHER" id="PTHR43702">
    <property type="entry name" value="L-FUCOSE-PROTON SYMPORTER"/>
    <property type="match status" value="1"/>
</dbReference>
<keyword evidence="2" id="KW-1003">Cell membrane</keyword>
<feature type="transmembrane region" description="Helical" evidence="4">
    <location>
        <begin position="381"/>
        <end position="401"/>
    </location>
</feature>
<organism evidence="5 6">
    <name type="scientific">Diplodia seriata</name>
    <dbReference type="NCBI Taxonomy" id="420778"/>
    <lineage>
        <taxon>Eukaryota</taxon>
        <taxon>Fungi</taxon>
        <taxon>Dikarya</taxon>
        <taxon>Ascomycota</taxon>
        <taxon>Pezizomycotina</taxon>
        <taxon>Dothideomycetes</taxon>
        <taxon>Dothideomycetes incertae sedis</taxon>
        <taxon>Botryosphaeriales</taxon>
        <taxon>Botryosphaeriaceae</taxon>
        <taxon>Diplodia</taxon>
    </lineage>
</organism>
<feature type="transmembrane region" description="Helical" evidence="4">
    <location>
        <begin position="27"/>
        <end position="47"/>
    </location>
</feature>
<dbReference type="InterPro" id="IPR036259">
    <property type="entry name" value="MFS_trans_sf"/>
</dbReference>
<dbReference type="Pfam" id="PF07690">
    <property type="entry name" value="MFS_1"/>
    <property type="match status" value="1"/>
</dbReference>
<feature type="transmembrane region" description="Helical" evidence="4">
    <location>
        <begin position="196"/>
        <end position="215"/>
    </location>
</feature>
<reference evidence="5 6" key="1">
    <citation type="submission" date="2024-02" db="EMBL/GenBank/DDBJ databases">
        <title>De novo assembly and annotation of 12 fungi associated with fruit tree decline syndrome in Ontario, Canada.</title>
        <authorList>
            <person name="Sulman M."/>
            <person name="Ellouze W."/>
            <person name="Ilyukhin E."/>
        </authorList>
    </citation>
    <scope>NUCLEOTIDE SEQUENCE [LARGE SCALE GENOMIC DNA]</scope>
    <source>
        <strain evidence="5 6">FDS-637</strain>
    </source>
</reference>
<dbReference type="Gene3D" id="1.20.1250.20">
    <property type="entry name" value="MFS general substrate transporter like domains"/>
    <property type="match status" value="2"/>
</dbReference>
<feature type="transmembrane region" description="Helical" evidence="4">
    <location>
        <begin position="407"/>
        <end position="430"/>
    </location>
</feature>
<feature type="transmembrane region" description="Helical" evidence="4">
    <location>
        <begin position="322"/>
        <end position="341"/>
    </location>
</feature>
<dbReference type="InterPro" id="IPR011701">
    <property type="entry name" value="MFS"/>
</dbReference>
<dbReference type="EMBL" id="JAJVCZ030000006">
    <property type="protein sequence ID" value="KAL0258952.1"/>
    <property type="molecule type" value="Genomic_DNA"/>
</dbReference>
<keyword evidence="6" id="KW-1185">Reference proteome</keyword>
<dbReference type="Proteomes" id="UP001430584">
    <property type="component" value="Unassembled WGS sequence"/>
</dbReference>
<proteinExistence type="predicted"/>
<protein>
    <recommendedName>
        <fullName evidence="7">Glucose galactose transporter</fullName>
    </recommendedName>
</protein>
<sequence length="484" mass="52007">MAIFKRTIVADDHAVTRGGHLTLKQSLLPNCLVTILFFLWGFAYGLLDVLNSHFQADLNITASKASGLSAAYFGAYFLCPLTISGWILRHYGFRITFMTGLAVLAVGCLLFWPSGVKESFGGFCGSMFVVGAGLSTLETGADNFLSICGPPRYSEIRLNLAQGVQGVGSFVAPLLASRVFFADTVDTKQGLRNVQWVYLGVAGFVALLIILFWIVPMPEVTDADMAVQEREIAEGGHAVDGAEGEAEGPFSKQYNLFLGVWSQFCYVGAQVAVANYFINFCQEAGYSSATSSNLLAVGQGCYAFMRFVGSGLMTSKAFKPRYMLATYLALCFIFGLAAILTHGKTSVAMLILVLCFESICFATIFTLALRGLGRHTKRGGSMLVAAISGGAAIPPMTGAVATSTGNFHTAMAIPTAFYVAAWIFPVYVNFFNKESLDAHRATDLNVDKSVVDMQDKVAEVERGHSAATTTEVGKGEQVVRSERA</sequence>
<evidence type="ECO:0000256" key="2">
    <source>
        <dbReference type="ARBA" id="ARBA00022475"/>
    </source>
</evidence>
<evidence type="ECO:0000313" key="5">
    <source>
        <dbReference type="EMBL" id="KAL0258952.1"/>
    </source>
</evidence>